<dbReference type="Gene3D" id="3.40.50.2300">
    <property type="match status" value="1"/>
</dbReference>
<dbReference type="Pfam" id="PF00072">
    <property type="entry name" value="Response_reg"/>
    <property type="match status" value="1"/>
</dbReference>
<keyword evidence="1" id="KW-0597">Phosphoprotein</keyword>
<name>A0ABY6HRH8_9ARCH</name>
<evidence type="ECO:0000313" key="4">
    <source>
        <dbReference type="Proteomes" id="UP001208689"/>
    </source>
</evidence>
<evidence type="ECO:0000256" key="1">
    <source>
        <dbReference type="ARBA" id="ARBA00022553"/>
    </source>
</evidence>
<keyword evidence="4" id="KW-1185">Reference proteome</keyword>
<dbReference type="InterPro" id="IPR050595">
    <property type="entry name" value="Bact_response_regulator"/>
</dbReference>
<dbReference type="PROSITE" id="PS50110">
    <property type="entry name" value="RESPONSE_REGULATORY"/>
    <property type="match status" value="1"/>
</dbReference>
<dbReference type="SUPFAM" id="SSF52172">
    <property type="entry name" value="CheY-like"/>
    <property type="match status" value="1"/>
</dbReference>
<dbReference type="CDD" id="cd17546">
    <property type="entry name" value="REC_hyHK_CKI1_RcsC-like"/>
    <property type="match status" value="1"/>
</dbReference>
<dbReference type="EMBL" id="CP104013">
    <property type="protein sequence ID" value="UYP45166.1"/>
    <property type="molecule type" value="Genomic_DNA"/>
</dbReference>
<dbReference type="SMART" id="SM00448">
    <property type="entry name" value="REC"/>
    <property type="match status" value="1"/>
</dbReference>
<sequence length="121" mass="13497">MSSSKKILIIDDELSLLKIMGKFLQKMGHSSITAENGRKGISLFGDDPSSFDAVFIDYNLPELSSHEIVKELRSLNSEIKVILSTGFAVDDISKEFDQIGINGTLQKPFAFNDFKQIIEQL</sequence>
<dbReference type="InterPro" id="IPR001789">
    <property type="entry name" value="Sig_transdc_resp-reg_receiver"/>
</dbReference>
<organism evidence="3 4">
    <name type="scientific">Candidatus Lokiarchaeum ossiferum</name>
    <dbReference type="NCBI Taxonomy" id="2951803"/>
    <lineage>
        <taxon>Archaea</taxon>
        <taxon>Promethearchaeati</taxon>
        <taxon>Promethearchaeota</taxon>
        <taxon>Promethearchaeia</taxon>
        <taxon>Promethearchaeales</taxon>
        <taxon>Promethearchaeaceae</taxon>
        <taxon>Candidatus Lokiarchaeum</taxon>
    </lineage>
</organism>
<accession>A0ABY6HRH8</accession>
<dbReference type="PANTHER" id="PTHR44591:SF3">
    <property type="entry name" value="RESPONSE REGULATORY DOMAIN-CONTAINING PROTEIN"/>
    <property type="match status" value="1"/>
</dbReference>
<gene>
    <name evidence="3" type="ORF">NEF87_001451</name>
</gene>
<dbReference type="Proteomes" id="UP001208689">
    <property type="component" value="Chromosome"/>
</dbReference>
<dbReference type="InterPro" id="IPR011006">
    <property type="entry name" value="CheY-like_superfamily"/>
</dbReference>
<dbReference type="PANTHER" id="PTHR44591">
    <property type="entry name" value="STRESS RESPONSE REGULATOR PROTEIN 1"/>
    <property type="match status" value="1"/>
</dbReference>
<feature type="domain" description="Response regulatory" evidence="2">
    <location>
        <begin position="6"/>
        <end position="121"/>
    </location>
</feature>
<reference evidence="3" key="1">
    <citation type="submission" date="2022-09" db="EMBL/GenBank/DDBJ databases">
        <title>Actin cytoskeleton and complex cell architecture in an #Asgard archaeon.</title>
        <authorList>
            <person name="Ponce Toledo R.I."/>
            <person name="Schleper C."/>
            <person name="Rodrigues Oliveira T."/>
            <person name="Wollweber F."/>
            <person name="Xu J."/>
            <person name="Rittmann S."/>
            <person name="Klingl A."/>
            <person name="Pilhofer M."/>
        </authorList>
    </citation>
    <scope>NUCLEOTIDE SEQUENCE</scope>
    <source>
        <strain evidence="3">B-35</strain>
    </source>
</reference>
<evidence type="ECO:0000313" key="3">
    <source>
        <dbReference type="EMBL" id="UYP45166.1"/>
    </source>
</evidence>
<protein>
    <submittedName>
        <fullName evidence="3">Regulator of RpoS</fullName>
    </submittedName>
</protein>
<proteinExistence type="predicted"/>
<evidence type="ECO:0000259" key="2">
    <source>
        <dbReference type="PROSITE" id="PS50110"/>
    </source>
</evidence>